<dbReference type="AlphaFoldDB" id="A0AAX1N8A4"/>
<feature type="transmembrane region" description="Helical" evidence="3">
    <location>
        <begin position="337"/>
        <end position="358"/>
    </location>
</feature>
<dbReference type="InterPro" id="IPR052016">
    <property type="entry name" value="Bact_Sigma-Reg"/>
</dbReference>
<evidence type="ECO:0000259" key="7">
    <source>
        <dbReference type="Pfam" id="PF07696"/>
    </source>
</evidence>
<evidence type="ECO:0000313" key="9">
    <source>
        <dbReference type="Proteomes" id="UP000678679"/>
    </source>
</evidence>
<dbReference type="KEGG" id="fya:KMW28_09415"/>
<feature type="transmembrane region" description="Helical" evidence="3">
    <location>
        <begin position="310"/>
        <end position="330"/>
    </location>
</feature>
<keyword evidence="1" id="KW-0378">Hydrolase</keyword>
<dbReference type="RefSeq" id="WP_169665368.1">
    <property type="nucleotide sequence ID" value="NZ_CP076132.1"/>
</dbReference>
<dbReference type="InterPro" id="IPR036457">
    <property type="entry name" value="PPM-type-like_dom_sf"/>
</dbReference>
<proteinExistence type="predicted"/>
<evidence type="ECO:0000259" key="6">
    <source>
        <dbReference type="Pfam" id="PF07695"/>
    </source>
</evidence>
<keyword evidence="3" id="KW-0812">Transmembrane</keyword>
<keyword evidence="3" id="KW-0472">Membrane</keyword>
<feature type="transmembrane region" description="Helical" evidence="3">
    <location>
        <begin position="282"/>
        <end position="304"/>
    </location>
</feature>
<reference evidence="8 9" key="1">
    <citation type="submission" date="2021-05" db="EMBL/GenBank/DDBJ databases">
        <title>Comparative genomic studies on the polysaccharide-degrading batcterial strains of the Flammeovirga genus.</title>
        <authorList>
            <person name="Zewei F."/>
            <person name="Zheng Z."/>
            <person name="Yu L."/>
            <person name="Ruyue G."/>
            <person name="Yanhong M."/>
            <person name="Yuanyuan C."/>
            <person name="Jingyan G."/>
            <person name="Wenjun H."/>
        </authorList>
    </citation>
    <scope>NUCLEOTIDE SEQUENCE [LARGE SCALE GENOMIC DNA]</scope>
    <source>
        <strain evidence="8 9">NBRC:100898</strain>
    </source>
</reference>
<feature type="transmembrane region" description="Helical" evidence="3">
    <location>
        <begin position="216"/>
        <end position="242"/>
    </location>
</feature>
<dbReference type="Pfam" id="PF07695">
    <property type="entry name" value="7TMR-DISM_7TM"/>
    <property type="match status" value="1"/>
</dbReference>
<dbReference type="InterPro" id="IPR011623">
    <property type="entry name" value="7TMR_DISM_rcpt_extracell_dom1"/>
</dbReference>
<dbReference type="InterPro" id="IPR011622">
    <property type="entry name" value="7TMR_DISM_rcpt_extracell_dom2"/>
</dbReference>
<evidence type="ECO:0000256" key="2">
    <source>
        <dbReference type="SAM" id="Coils"/>
    </source>
</evidence>
<keyword evidence="3" id="KW-1133">Transmembrane helix</keyword>
<organism evidence="8 9">
    <name type="scientific">Flammeovirga yaeyamensis</name>
    <dbReference type="NCBI Taxonomy" id="367791"/>
    <lineage>
        <taxon>Bacteria</taxon>
        <taxon>Pseudomonadati</taxon>
        <taxon>Bacteroidota</taxon>
        <taxon>Cytophagia</taxon>
        <taxon>Cytophagales</taxon>
        <taxon>Flammeovirgaceae</taxon>
        <taxon>Flammeovirga</taxon>
    </lineage>
</organism>
<name>A0AAX1N8A4_9BACT</name>
<feature type="domain" description="7TM-DISM receptor extracellular" evidence="6">
    <location>
        <begin position="188"/>
        <end position="389"/>
    </location>
</feature>
<feature type="transmembrane region" description="Helical" evidence="3">
    <location>
        <begin position="188"/>
        <end position="209"/>
    </location>
</feature>
<dbReference type="InterPro" id="IPR001932">
    <property type="entry name" value="PPM-type_phosphatase-like_dom"/>
</dbReference>
<feature type="domain" description="PPM-type phosphatase" evidence="5">
    <location>
        <begin position="555"/>
        <end position="756"/>
    </location>
</feature>
<feature type="coiled-coil region" evidence="2">
    <location>
        <begin position="391"/>
        <end position="496"/>
    </location>
</feature>
<dbReference type="Gene3D" id="2.60.40.2380">
    <property type="match status" value="1"/>
</dbReference>
<evidence type="ECO:0000256" key="1">
    <source>
        <dbReference type="ARBA" id="ARBA00022801"/>
    </source>
</evidence>
<keyword evidence="4" id="KW-0732">Signal</keyword>
<dbReference type="Gene3D" id="3.60.40.10">
    <property type="entry name" value="PPM-type phosphatase domain"/>
    <property type="match status" value="1"/>
</dbReference>
<evidence type="ECO:0000256" key="4">
    <source>
        <dbReference type="SAM" id="SignalP"/>
    </source>
</evidence>
<dbReference type="Proteomes" id="UP000678679">
    <property type="component" value="Chromosome 1"/>
</dbReference>
<dbReference type="Pfam" id="PF07696">
    <property type="entry name" value="7TMR-DISMED2"/>
    <property type="match status" value="1"/>
</dbReference>
<feature type="chain" id="PRO_5043869600" evidence="4">
    <location>
        <begin position="21"/>
        <end position="758"/>
    </location>
</feature>
<evidence type="ECO:0000313" key="8">
    <source>
        <dbReference type="EMBL" id="QWG03779.1"/>
    </source>
</evidence>
<evidence type="ECO:0000259" key="5">
    <source>
        <dbReference type="Pfam" id="PF07228"/>
    </source>
</evidence>
<dbReference type="GO" id="GO:0016791">
    <property type="term" value="F:phosphatase activity"/>
    <property type="evidence" value="ECO:0007669"/>
    <property type="project" value="TreeGrafter"/>
</dbReference>
<dbReference type="EMBL" id="CP076132">
    <property type="protein sequence ID" value="QWG03779.1"/>
    <property type="molecule type" value="Genomic_DNA"/>
</dbReference>
<feature type="signal peptide" evidence="4">
    <location>
        <begin position="1"/>
        <end position="20"/>
    </location>
</feature>
<sequence length="758" mass="86932">MKLFFKFVMLGILFPMLSFAALQEDVLYLSEQQESVNGAPFIYYYMDQLNEEDFESVSVPSFSKFTPWNSNSNVNFEYGQGSLWAKVDIQNMDEEVSDWLIEVPYAPLDEIEFYLVKNKKLENHFVTGDHVNFDVRPIEHHNYIFPIKLQARESATIYFRVKTDGIVKLPVFFYKPWNYAEVNSKYEVTYGIILGVLLMLCILSVTTYLPTKDFSYLLYPLPLIAKILFTFSLTGHTFQYLFPSFPKMANMITPLSIALWMLGESLFNLYFLKTKKLSKVAFGMNIVGFIFGIATVFTSIFLSYYAAIKLVTTISIPFSIMSLILGFIAYSKGQRIARYYITAWSFYCIGLFVFVGFATGKLPDNFFTEHALDFGDLFLAPLLFLALSKKYAVYREQKNEAIKQMLEMEAKAKEELEEKVVERTAELQEATVELEERQEELETQAAQLLHKNEEITSQAEELRAVNDQMTETNVELEQINEEIAAQRDMMDEKNKELNIVTKNLQDSINYAKRIQSNILPPLEEFKRLFKDFFVMYQPKSTVSGDFYWVAENKKENKVVLVAADCTGHGVPGAMMSVMGGGFLDKIVNLRGVTSPARIIIEMQQNLTHVLGGDNKDSKDGMDLGIIVWNRKAKKVTFAGAHTPLVFVQNKKIYTVKGERLSLGTEINKMVMKEHSIALNSSTSFYLFSDGYQDQFGGENHRKISSKKLKEMILELSEKPMIEQKEAFNVYFENWKNADSLQPEKQTDDVLLLGVKIEA</sequence>
<gene>
    <name evidence="8" type="ORF">KMW28_09415</name>
</gene>
<feature type="transmembrane region" description="Helical" evidence="3">
    <location>
        <begin position="248"/>
        <end position="270"/>
    </location>
</feature>
<dbReference type="Pfam" id="PF07228">
    <property type="entry name" value="SpoIIE"/>
    <property type="match status" value="1"/>
</dbReference>
<keyword evidence="2" id="KW-0175">Coiled coil</keyword>
<accession>A0AAX1N8A4</accession>
<dbReference type="PANTHER" id="PTHR43156:SF9">
    <property type="entry name" value="HAMP DOMAIN-CONTAINING PROTEIN"/>
    <property type="match status" value="1"/>
</dbReference>
<dbReference type="PANTHER" id="PTHR43156">
    <property type="entry name" value="STAGE II SPORULATION PROTEIN E-RELATED"/>
    <property type="match status" value="1"/>
</dbReference>
<feature type="domain" description="7TM-DISM receptor extracellular" evidence="7">
    <location>
        <begin position="40"/>
        <end position="174"/>
    </location>
</feature>
<evidence type="ECO:0000256" key="3">
    <source>
        <dbReference type="SAM" id="Phobius"/>
    </source>
</evidence>
<protein>
    <submittedName>
        <fullName evidence="8">SpoIIE family protein phosphatase</fullName>
    </submittedName>
</protein>
<keyword evidence="9" id="KW-1185">Reference proteome</keyword>